<dbReference type="InterPro" id="IPR003593">
    <property type="entry name" value="AAA+_ATPase"/>
</dbReference>
<protein>
    <submittedName>
        <fullName evidence="8">Major facilitator superfamily domain-containing protein</fullName>
    </submittedName>
</protein>
<dbReference type="Gene3D" id="3.40.50.300">
    <property type="entry name" value="P-loop containing nucleotide triphosphate hydrolases"/>
    <property type="match status" value="1"/>
</dbReference>
<dbReference type="EMBL" id="ML734936">
    <property type="protein sequence ID" value="KAB8212571.1"/>
    <property type="molecule type" value="Genomic_DNA"/>
</dbReference>
<feature type="transmembrane region" description="Helical" evidence="6">
    <location>
        <begin position="1346"/>
        <end position="1367"/>
    </location>
</feature>
<evidence type="ECO:0000256" key="1">
    <source>
        <dbReference type="ARBA" id="ARBA00004141"/>
    </source>
</evidence>
<feature type="transmembrane region" description="Helical" evidence="6">
    <location>
        <begin position="1213"/>
        <end position="1233"/>
    </location>
</feature>
<feature type="region of interest" description="Disordered" evidence="5">
    <location>
        <begin position="1"/>
        <end position="42"/>
    </location>
</feature>
<evidence type="ECO:0000256" key="3">
    <source>
        <dbReference type="ARBA" id="ARBA00022989"/>
    </source>
</evidence>
<dbReference type="PANTHER" id="PTHR46411">
    <property type="entry name" value="FAMILY ATPASE, PUTATIVE-RELATED"/>
    <property type="match status" value="1"/>
</dbReference>
<feature type="transmembrane region" description="Helical" evidence="6">
    <location>
        <begin position="968"/>
        <end position="984"/>
    </location>
</feature>
<proteinExistence type="predicted"/>
<evidence type="ECO:0000256" key="4">
    <source>
        <dbReference type="ARBA" id="ARBA00023136"/>
    </source>
</evidence>
<dbReference type="PANTHER" id="PTHR46411:SF3">
    <property type="entry name" value="AAA+ ATPASE DOMAIN-CONTAINING PROTEIN"/>
    <property type="match status" value="1"/>
</dbReference>
<dbReference type="GO" id="GO:0016887">
    <property type="term" value="F:ATP hydrolysis activity"/>
    <property type="evidence" value="ECO:0007669"/>
    <property type="project" value="InterPro"/>
</dbReference>
<organism evidence="8 9">
    <name type="scientific">Aspergillus parasiticus</name>
    <dbReference type="NCBI Taxonomy" id="5067"/>
    <lineage>
        <taxon>Eukaryota</taxon>
        <taxon>Fungi</taxon>
        <taxon>Dikarya</taxon>
        <taxon>Ascomycota</taxon>
        <taxon>Pezizomycotina</taxon>
        <taxon>Eurotiomycetes</taxon>
        <taxon>Eurotiomycetidae</taxon>
        <taxon>Eurotiales</taxon>
        <taxon>Aspergillaceae</taxon>
        <taxon>Aspergillus</taxon>
        <taxon>Aspergillus subgen. Circumdati</taxon>
    </lineage>
</organism>
<dbReference type="InterPro" id="IPR027417">
    <property type="entry name" value="P-loop_NTPase"/>
</dbReference>
<keyword evidence="9" id="KW-1185">Reference proteome</keyword>
<dbReference type="Pfam" id="PF00004">
    <property type="entry name" value="AAA"/>
    <property type="match status" value="1"/>
</dbReference>
<dbReference type="InterPro" id="IPR011701">
    <property type="entry name" value="MFS"/>
</dbReference>
<dbReference type="Gene3D" id="1.20.1250.20">
    <property type="entry name" value="MFS general substrate transporter like domains"/>
    <property type="match status" value="1"/>
</dbReference>
<keyword evidence="3 6" id="KW-1133">Transmembrane helix</keyword>
<dbReference type="PROSITE" id="PS00216">
    <property type="entry name" value="SUGAR_TRANSPORT_1"/>
    <property type="match status" value="1"/>
</dbReference>
<evidence type="ECO:0000256" key="5">
    <source>
        <dbReference type="SAM" id="MobiDB-lite"/>
    </source>
</evidence>
<dbReference type="Pfam" id="PF22942">
    <property type="entry name" value="DUF7025"/>
    <property type="match status" value="1"/>
</dbReference>
<feature type="transmembrane region" description="Helical" evidence="6">
    <location>
        <begin position="1055"/>
        <end position="1076"/>
    </location>
</feature>
<evidence type="ECO:0000256" key="6">
    <source>
        <dbReference type="SAM" id="Phobius"/>
    </source>
</evidence>
<sequence length="1382" mass="155752">MLILYDTETESNDSDSEMSSSSEEEATCERGAPMAPDPNSLPVVYAPTGSISEVHNLYESKPDKRGRTTWTKEYPDDLTVPAENTESGQYALLVRNVKCYDGRKPLQIHSIVVQSELLKEFLVKVFKDYPGLTMTLKRVEFKPPFMPFVHRWEEFSNARDEVKDPMTKSVVDLLYNILEEELRETITRRKDLILNGVVTHDMLWAIFEPGVNVYCIHGDHERVLQSSSASTNCEGVFVVSAKYVDYDGNGFGYRKQGQCIPPFQGTVPITSLPVFPLHFHSNAATIRDNLIARGRVWEEHSGYHYKQYEGPGFTKFMGQGMQLNVKSRIIIDGEAFNTFNPNDSIRVDGCTKTLSDEQRLLATPVLRGYSLKDKKWLEFYLEGVRDIVWDSQAFDSLVLPAEQQRLKGLILAIAKAQSKQMDTFDDVVQGKGRGVIIQLSGPPGVGKTLTAESVAEVMRVPLYVLSAGDLGTSPGNVEKALKDILRMVPKWGAVLLLDEADVFMETRNSKDLERNELVSIFLRLLEYYEGILFLTTNRAESIDPAFESRIHVSVRYPDLDAKSRRQIWAQFLGSNGGFSSEQLDYLAQVKLNGRQIKNVLKTAHLLAREQDHEIGYDHVRTVLDLRAPSLTPQTRVIPIDLYQSDYVIMEVYTDLQTVTTFIKEYFESFMSGGEQYMVIIQVSDDDLLEFNKWRACTRPRTFLVREFPHHSTLVIKFKSPLCEQVSEAMYQRFYIRKYQQHHGLPPDILSHVGPTIYTLQNGLQLEVEQAYIPLSSRAPDTYPSLVMEFGDTASLEALRVDAHLWLKNTSGLTKFILVVAFDLEKIVFECWEYRDGDAECTHAVSVDYRSGRVRHAPLMIPLALILDEMPDLPGITEDATIAFSDEDLVSFMRETICNILVSRKQADQEGRNIEEADMDNVGDGTDVARRDLEKVSGSTEAVWDEAFLVTFDQNEAQNPLNWTTKRKWGVTAAISGTGFVRIMVSMELDMSIAESTMAFSVYLLATAFGPLIIGPLSEIYGRKSIFHITNIWFLVWDLVCGFARSKGLLISARLLAGFGGSAVYSLGYGVLGDVWSAEQRGRSLRVLLSKYSTWRWMFWSTAILQLTLELSSSLVFHESYAPLLLRRRAEKLRSDTSDSRYHAAIEMREAGLSPLRKLSRSLSHPLRLLAFHPIIQIQAILEGIDYGLLYFALSSFSALHVAAYGELVEISGLHYIAICIGMISDSQLCGPLMDYVYNRLTSNTGETQVPELRIPLLLPGALFTPIGFLVYGWAAQYRLIWVVVDVGAALLFLGMQIFDTTLHAYVMDSYPEHVSSTSAATQVLRSLLAFAFPLFSNSLYDSLGYGWGNSLLAFLSIGIALPATGILRRWGAKLKRRQQSSY</sequence>
<evidence type="ECO:0000313" key="9">
    <source>
        <dbReference type="Proteomes" id="UP000326532"/>
    </source>
</evidence>
<keyword evidence="4 6" id="KW-0472">Membrane</keyword>
<dbReference type="Proteomes" id="UP000326532">
    <property type="component" value="Unassembled WGS sequence"/>
</dbReference>
<dbReference type="GO" id="GO:0022857">
    <property type="term" value="F:transmembrane transporter activity"/>
    <property type="evidence" value="ECO:0007669"/>
    <property type="project" value="InterPro"/>
</dbReference>
<name>A0A5N6E4T1_ASPPA</name>
<feature type="transmembrane region" description="Helical" evidence="6">
    <location>
        <begin position="996"/>
        <end position="1013"/>
    </location>
</feature>
<dbReference type="InterPro" id="IPR054289">
    <property type="entry name" value="DUF7025"/>
</dbReference>
<feature type="transmembrane region" description="Helical" evidence="6">
    <location>
        <begin position="1025"/>
        <end position="1043"/>
    </location>
</feature>
<dbReference type="GO" id="GO:0005524">
    <property type="term" value="F:ATP binding"/>
    <property type="evidence" value="ECO:0007669"/>
    <property type="project" value="InterPro"/>
</dbReference>
<dbReference type="SUPFAM" id="SSF103473">
    <property type="entry name" value="MFS general substrate transporter"/>
    <property type="match status" value="1"/>
</dbReference>
<dbReference type="SMART" id="SM00382">
    <property type="entry name" value="AAA"/>
    <property type="match status" value="1"/>
</dbReference>
<feature type="transmembrane region" description="Helical" evidence="6">
    <location>
        <begin position="1254"/>
        <end position="1273"/>
    </location>
</feature>
<comment type="subcellular location">
    <subcellularLocation>
        <location evidence="1">Membrane</location>
        <topology evidence="1">Multi-pass membrane protein</topology>
    </subcellularLocation>
</comment>
<gene>
    <name evidence="8" type="ORF">BDV34DRAFT_231920</name>
</gene>
<dbReference type="InterPro" id="IPR003959">
    <property type="entry name" value="ATPase_AAA_core"/>
</dbReference>
<reference evidence="8 9" key="1">
    <citation type="submission" date="2019-04" db="EMBL/GenBank/DDBJ databases">
        <title>Fungal friends and foes A comparative genomics study of 23 Aspergillus species from section Flavi.</title>
        <authorList>
            <consortium name="DOE Joint Genome Institute"/>
            <person name="Kjaerbolling I."/>
            <person name="Vesth T.C."/>
            <person name="Frisvad J.C."/>
            <person name="Nybo J.L."/>
            <person name="Theobald S."/>
            <person name="Kildgaard S."/>
            <person name="Petersen T.I."/>
            <person name="Kuo A."/>
            <person name="Sato A."/>
            <person name="Lyhne E.K."/>
            <person name="Kogle M.E."/>
            <person name="Wiebenga A."/>
            <person name="Kun R.S."/>
            <person name="Lubbers R.J."/>
            <person name="Makela M.R."/>
            <person name="Barry K."/>
            <person name="Chovatia M."/>
            <person name="Clum A."/>
            <person name="Daum C."/>
            <person name="Haridas S."/>
            <person name="He G."/>
            <person name="LaButti K."/>
            <person name="Lipzen A."/>
            <person name="Mondo S."/>
            <person name="Pangilinan J."/>
            <person name="Riley R."/>
            <person name="Salamov A."/>
            <person name="Simmons B.A."/>
            <person name="Magnuson J.K."/>
            <person name="Henrissat B."/>
            <person name="Mortensen U.H."/>
            <person name="Larsen T.O."/>
            <person name="De vries R.P."/>
            <person name="Grigoriev I.V."/>
            <person name="Machida M."/>
            <person name="Baker S.E."/>
            <person name="Andersen M.R."/>
        </authorList>
    </citation>
    <scope>NUCLEOTIDE SEQUENCE [LARGE SCALE GENOMIC DNA]</scope>
    <source>
        <strain evidence="8 9">CBS 117618</strain>
    </source>
</reference>
<evidence type="ECO:0000256" key="2">
    <source>
        <dbReference type="ARBA" id="ARBA00022692"/>
    </source>
</evidence>
<dbReference type="CDD" id="cd19481">
    <property type="entry name" value="RecA-like_protease"/>
    <property type="match status" value="1"/>
</dbReference>
<evidence type="ECO:0000259" key="7">
    <source>
        <dbReference type="SMART" id="SM00382"/>
    </source>
</evidence>
<dbReference type="InterPro" id="IPR036259">
    <property type="entry name" value="MFS_trans_sf"/>
</dbReference>
<keyword evidence="2 6" id="KW-0812">Transmembrane</keyword>
<feature type="transmembrane region" description="Helical" evidence="6">
    <location>
        <begin position="1279"/>
        <end position="1298"/>
    </location>
</feature>
<dbReference type="SUPFAM" id="SSF52540">
    <property type="entry name" value="P-loop containing nucleoside triphosphate hydrolases"/>
    <property type="match status" value="1"/>
</dbReference>
<dbReference type="Pfam" id="PF07690">
    <property type="entry name" value="MFS_1"/>
    <property type="match status" value="2"/>
</dbReference>
<dbReference type="InterPro" id="IPR005829">
    <property type="entry name" value="Sugar_transporter_CS"/>
</dbReference>
<feature type="compositionally biased region" description="Acidic residues" evidence="5">
    <location>
        <begin position="7"/>
        <end position="26"/>
    </location>
</feature>
<dbReference type="GO" id="GO:0016020">
    <property type="term" value="C:membrane"/>
    <property type="evidence" value="ECO:0007669"/>
    <property type="project" value="UniProtKB-SubCell"/>
</dbReference>
<evidence type="ECO:0000313" key="8">
    <source>
        <dbReference type="EMBL" id="KAB8212571.1"/>
    </source>
</evidence>
<accession>A0A5N6E4T1</accession>
<feature type="domain" description="AAA+ ATPase" evidence="7">
    <location>
        <begin position="433"/>
        <end position="560"/>
    </location>
</feature>
<dbReference type="VEuPathDB" id="FungiDB:BDV34DRAFT_231920"/>